<gene>
    <name evidence="1" type="ORF">L3X38_018468</name>
</gene>
<evidence type="ECO:0000313" key="2">
    <source>
        <dbReference type="Proteomes" id="UP001054821"/>
    </source>
</evidence>
<keyword evidence="2" id="KW-1185">Reference proteome</keyword>
<sequence length="83" mass="9261">MAASLKSTATGFLQLKKPQNPFLLLSQTSTVPVKKSPLTPMAALTLTATNNLSQTFTKLKNQRKVAFIPYMPVILTFQPRRKR</sequence>
<accession>A0AAD4WBM8</accession>
<proteinExistence type="predicted"/>
<dbReference type="EMBL" id="JAJFAZ020000003">
    <property type="protein sequence ID" value="KAI5339196.1"/>
    <property type="molecule type" value="Genomic_DNA"/>
</dbReference>
<dbReference type="Proteomes" id="UP001054821">
    <property type="component" value="Chromosome 3"/>
</dbReference>
<dbReference type="AlphaFoldDB" id="A0AAD4WBM8"/>
<evidence type="ECO:0000313" key="1">
    <source>
        <dbReference type="EMBL" id="KAI5339196.1"/>
    </source>
</evidence>
<organism evidence="1 2">
    <name type="scientific">Prunus dulcis</name>
    <name type="common">Almond</name>
    <name type="synonym">Amygdalus dulcis</name>
    <dbReference type="NCBI Taxonomy" id="3755"/>
    <lineage>
        <taxon>Eukaryota</taxon>
        <taxon>Viridiplantae</taxon>
        <taxon>Streptophyta</taxon>
        <taxon>Embryophyta</taxon>
        <taxon>Tracheophyta</taxon>
        <taxon>Spermatophyta</taxon>
        <taxon>Magnoliopsida</taxon>
        <taxon>eudicotyledons</taxon>
        <taxon>Gunneridae</taxon>
        <taxon>Pentapetalae</taxon>
        <taxon>rosids</taxon>
        <taxon>fabids</taxon>
        <taxon>Rosales</taxon>
        <taxon>Rosaceae</taxon>
        <taxon>Amygdaloideae</taxon>
        <taxon>Amygdaleae</taxon>
        <taxon>Prunus</taxon>
    </lineage>
</organism>
<comment type="caution">
    <text evidence="1">The sequence shown here is derived from an EMBL/GenBank/DDBJ whole genome shotgun (WGS) entry which is preliminary data.</text>
</comment>
<name>A0AAD4WBM8_PRUDU</name>
<protein>
    <submittedName>
        <fullName evidence="1">Uncharacterized protein</fullName>
    </submittedName>
</protein>
<reference evidence="1 2" key="1">
    <citation type="journal article" date="2022" name="G3 (Bethesda)">
        <title>Whole-genome sequence and methylome profiling of the almond [Prunus dulcis (Mill.) D.A. Webb] cultivar 'Nonpareil'.</title>
        <authorList>
            <person name="D'Amico-Willman K.M."/>
            <person name="Ouma W.Z."/>
            <person name="Meulia T."/>
            <person name="Sideli G.M."/>
            <person name="Gradziel T.M."/>
            <person name="Fresnedo-Ramirez J."/>
        </authorList>
    </citation>
    <scope>NUCLEOTIDE SEQUENCE [LARGE SCALE GENOMIC DNA]</scope>
    <source>
        <strain evidence="1">Clone GOH B32 T37-40</strain>
    </source>
</reference>